<organism evidence="3 4">
    <name type="scientific">Romboutsia hominis</name>
    <dbReference type="NCBI Taxonomy" id="1507512"/>
    <lineage>
        <taxon>Bacteria</taxon>
        <taxon>Bacillati</taxon>
        <taxon>Bacillota</taxon>
        <taxon>Clostridia</taxon>
        <taxon>Peptostreptococcales</taxon>
        <taxon>Peptostreptococcaceae</taxon>
        <taxon>Romboutsia</taxon>
    </lineage>
</organism>
<name>A0A2P2BN54_9FIRM</name>
<feature type="coiled-coil region" evidence="1">
    <location>
        <begin position="158"/>
        <end position="234"/>
    </location>
</feature>
<sequence length="427" mass="49364">MINNINSNSYSNLSKAVLTNRNNQAKTIQDKSAIKIDLEAVSKEQFAKLNKSQKEEVANLLKRIQGEIAKAEIIAVKIVKGETLNFEEKKFIKEKYPDLKQVAEESAKEVKELKHEIKNLKSEDQKQQVISKAINNIKLMNKKGILSEVQTKIKMSGIEEVEKFIKNIQKELKKSEMIAVKIVKGERLNSEEKKFIKEKYPDLKQVAKESEKEVKELKHEIKNLKSEEQKQQAISKAINNIKLMNKKGILSEAQTRIKMSGIEEVEKFIKNIQKELKKSEIIAIKMIKSEKLTIEEKNLINEKYPELRHEVEKYIKKSNSLKEQLKLCKNEEERQQIVSKEIKNIENMSSKGIISESELKINMAAIEEAVIFIKDSKLEINKEERENDKGKLLKFIINPYFYVGTVSDNLSSIFIIIAIITIIYLFL</sequence>
<dbReference type="AlphaFoldDB" id="A0A2P2BN54"/>
<dbReference type="RefSeq" id="WP_166504803.1">
    <property type="nucleotide sequence ID" value="NZ_LN650648.1"/>
</dbReference>
<evidence type="ECO:0000256" key="1">
    <source>
        <dbReference type="SAM" id="Coils"/>
    </source>
</evidence>
<proteinExistence type="predicted"/>
<evidence type="ECO:0000256" key="2">
    <source>
        <dbReference type="SAM" id="Phobius"/>
    </source>
</evidence>
<keyword evidence="2" id="KW-1133">Transmembrane helix</keyword>
<protein>
    <submittedName>
        <fullName evidence="3">Uncharacterized protein</fullName>
    </submittedName>
</protein>
<dbReference type="EMBL" id="LN650648">
    <property type="protein sequence ID" value="CEI71831.1"/>
    <property type="molecule type" value="Genomic_DNA"/>
</dbReference>
<keyword evidence="1" id="KW-0175">Coiled coil</keyword>
<keyword evidence="2" id="KW-0472">Membrane</keyword>
<gene>
    <name evidence="3" type="ORF">FRIFI_0281</name>
</gene>
<evidence type="ECO:0000313" key="4">
    <source>
        <dbReference type="Proteomes" id="UP000245695"/>
    </source>
</evidence>
<reference evidence="3 4" key="1">
    <citation type="submission" date="2014-09" db="EMBL/GenBank/DDBJ databases">
        <authorList>
            <person name="Hornung B.V."/>
        </authorList>
    </citation>
    <scope>NUCLEOTIDE SEQUENCE [LARGE SCALE GENOMIC DNA]</scope>
    <source>
        <strain evidence="3 4">FRIFI</strain>
    </source>
</reference>
<dbReference type="Proteomes" id="UP000245695">
    <property type="component" value="Chromosome 1"/>
</dbReference>
<accession>A0A2P2BN54</accession>
<keyword evidence="4" id="KW-1185">Reference proteome</keyword>
<feature type="transmembrane region" description="Helical" evidence="2">
    <location>
        <begin position="400"/>
        <end position="426"/>
    </location>
</feature>
<evidence type="ECO:0000313" key="3">
    <source>
        <dbReference type="EMBL" id="CEI71831.1"/>
    </source>
</evidence>
<feature type="coiled-coil region" evidence="1">
    <location>
        <begin position="96"/>
        <end position="130"/>
    </location>
</feature>
<keyword evidence="2" id="KW-0812">Transmembrane</keyword>
<dbReference type="KEGG" id="rhom:FRIFI_0281"/>
<feature type="coiled-coil region" evidence="1">
    <location>
        <begin position="262"/>
        <end position="348"/>
    </location>
</feature>